<gene>
    <name evidence="2" type="ORF">HPG69_019686</name>
</gene>
<feature type="compositionally biased region" description="Low complexity" evidence="1">
    <location>
        <begin position="207"/>
        <end position="221"/>
    </location>
</feature>
<evidence type="ECO:0000313" key="2">
    <source>
        <dbReference type="EMBL" id="KAF5911318.1"/>
    </source>
</evidence>
<feature type="region of interest" description="Disordered" evidence="1">
    <location>
        <begin position="22"/>
        <end position="64"/>
    </location>
</feature>
<proteinExistence type="predicted"/>
<sequence length="231" mass="25925">MKPASRGKRRGKRRICLRVVVVGNDSEESGQSPVKKGRMGHDREKESTAALNKKSHRMDKSSNWAVQTTEEMVTALGHFGLRCGCRQLPQRPRQPAPSRPRAPAKTEAARTRRRAAPSARDGRAVFLPPSPFPKPRLPLKGCGFLLLHYWNDRHASQSEQTLLARPAPCWSSGSFPLTQESFPKRGNRHEERRGCRPPLLRQPPRVPAARRQPRTQLLQPQLMPPSPAAPT</sequence>
<keyword evidence="3" id="KW-1185">Reference proteome</keyword>
<accession>A0A7J7E6F6</accession>
<comment type="caution">
    <text evidence="2">The sequence shown here is derived from an EMBL/GenBank/DDBJ whole genome shotgun (WGS) entry which is preliminary data.</text>
</comment>
<evidence type="ECO:0000313" key="3">
    <source>
        <dbReference type="Proteomes" id="UP000551758"/>
    </source>
</evidence>
<feature type="compositionally biased region" description="Pro residues" evidence="1">
    <location>
        <begin position="222"/>
        <end position="231"/>
    </location>
</feature>
<name>A0A7J7E6F6_DICBM</name>
<dbReference type="Proteomes" id="UP000551758">
    <property type="component" value="Unassembled WGS sequence"/>
</dbReference>
<protein>
    <submittedName>
        <fullName evidence="2">Uncharacterized protein</fullName>
    </submittedName>
</protein>
<reference evidence="2 3" key="1">
    <citation type="journal article" date="2020" name="Mol. Biol. Evol.">
        <title>Interspecific Gene Flow and the Evolution of Specialization in Black and White Rhinoceros.</title>
        <authorList>
            <person name="Moodley Y."/>
            <person name="Westbury M.V."/>
            <person name="Russo I.M."/>
            <person name="Gopalakrishnan S."/>
            <person name="Rakotoarivelo A."/>
            <person name="Olsen R.A."/>
            <person name="Prost S."/>
            <person name="Tunstall T."/>
            <person name="Ryder O.A."/>
            <person name="Dalen L."/>
            <person name="Bruford M.W."/>
        </authorList>
    </citation>
    <scope>NUCLEOTIDE SEQUENCE [LARGE SCALE GENOMIC DNA]</scope>
    <source>
        <strain evidence="2">SBR-YM</strain>
        <tissue evidence="2">Skin</tissue>
    </source>
</reference>
<feature type="region of interest" description="Disordered" evidence="1">
    <location>
        <begin position="86"/>
        <end position="129"/>
    </location>
</feature>
<dbReference type="EMBL" id="JACDTQ010004021">
    <property type="protein sequence ID" value="KAF5911318.1"/>
    <property type="molecule type" value="Genomic_DNA"/>
</dbReference>
<organism evidence="2 3">
    <name type="scientific">Diceros bicornis minor</name>
    <name type="common">South-central black rhinoceros</name>
    <dbReference type="NCBI Taxonomy" id="77932"/>
    <lineage>
        <taxon>Eukaryota</taxon>
        <taxon>Metazoa</taxon>
        <taxon>Chordata</taxon>
        <taxon>Craniata</taxon>
        <taxon>Vertebrata</taxon>
        <taxon>Euteleostomi</taxon>
        <taxon>Mammalia</taxon>
        <taxon>Eutheria</taxon>
        <taxon>Laurasiatheria</taxon>
        <taxon>Perissodactyla</taxon>
        <taxon>Rhinocerotidae</taxon>
        <taxon>Diceros</taxon>
    </lineage>
</organism>
<feature type="region of interest" description="Disordered" evidence="1">
    <location>
        <begin position="174"/>
        <end position="231"/>
    </location>
</feature>
<evidence type="ECO:0000256" key="1">
    <source>
        <dbReference type="SAM" id="MobiDB-lite"/>
    </source>
</evidence>
<dbReference type="AlphaFoldDB" id="A0A7J7E6F6"/>